<keyword evidence="3" id="KW-1185">Reference proteome</keyword>
<dbReference type="PANTHER" id="PTHR12475">
    <property type="match status" value="1"/>
</dbReference>
<dbReference type="InterPro" id="IPR051490">
    <property type="entry name" value="THEM6_lcsJ_thioesterase"/>
</dbReference>
<evidence type="ECO:0000313" key="3">
    <source>
        <dbReference type="Proteomes" id="UP000191691"/>
    </source>
</evidence>
<dbReference type="Proteomes" id="UP000191691">
    <property type="component" value="Unassembled WGS sequence"/>
</dbReference>
<gene>
    <name evidence="2" type="ORF">PENNAL_c0084G10410</name>
</gene>
<dbReference type="InterPro" id="IPR029069">
    <property type="entry name" value="HotDog_dom_sf"/>
</dbReference>
<dbReference type="EMBL" id="MOOB01000084">
    <property type="protein sequence ID" value="OQE74118.1"/>
    <property type="molecule type" value="Genomic_DNA"/>
</dbReference>
<dbReference type="AlphaFoldDB" id="A0A1V6XG98"/>
<name>A0A1V6XG98_PENNA</name>
<sequence length="292" mass="33074">MISLPALTALFGAVVGFFLLDPKALPGLWHARVLNILVKHLVWHRNSALVASSSTVSSTPSTIFRPRYTRSYCSIAELDFNLHKSNSTFYADLDVSRIELLVTLFKDAITPLSPRTTLAPESVYSRRNRRRQLIAALGGVVCLFRREIKPYQRYDLVTRVLAWDDKWMYIVSYFLKPRGQHETEKMQDRILASAVSRYVFKQGRQTMQPAEVFRNLRLLADEDTTAENVAATVAPDRLPLPRQDLVDGEAPFGGEQDPWTWAHVEMERQRGLAIASHMGGFDGLQELGASLR</sequence>
<dbReference type="SUPFAM" id="SSF54637">
    <property type="entry name" value="Thioesterase/thiol ester dehydrase-isomerase"/>
    <property type="match status" value="1"/>
</dbReference>
<comment type="caution">
    <text evidence="2">The sequence shown here is derived from an EMBL/GenBank/DDBJ whole genome shotgun (WGS) entry which is preliminary data.</text>
</comment>
<evidence type="ECO:0000256" key="1">
    <source>
        <dbReference type="ARBA" id="ARBA00038476"/>
    </source>
</evidence>
<evidence type="ECO:0000313" key="2">
    <source>
        <dbReference type="EMBL" id="OQE74118.1"/>
    </source>
</evidence>
<dbReference type="PANTHER" id="PTHR12475:SF4">
    <property type="entry name" value="PROTEIN THEM6"/>
    <property type="match status" value="1"/>
</dbReference>
<protein>
    <recommendedName>
        <fullName evidence="4">Thioesterase domain-containing protein</fullName>
    </recommendedName>
</protein>
<proteinExistence type="inferred from homology"/>
<organism evidence="2 3">
    <name type="scientific">Penicillium nalgiovense</name>
    <dbReference type="NCBI Taxonomy" id="60175"/>
    <lineage>
        <taxon>Eukaryota</taxon>
        <taxon>Fungi</taxon>
        <taxon>Dikarya</taxon>
        <taxon>Ascomycota</taxon>
        <taxon>Pezizomycotina</taxon>
        <taxon>Eurotiomycetes</taxon>
        <taxon>Eurotiomycetidae</taxon>
        <taxon>Eurotiales</taxon>
        <taxon>Aspergillaceae</taxon>
        <taxon>Penicillium</taxon>
    </lineage>
</organism>
<evidence type="ECO:0008006" key="4">
    <source>
        <dbReference type="Google" id="ProtNLM"/>
    </source>
</evidence>
<comment type="similarity">
    <text evidence="1">Belongs to the lcsJ thioesterase family.</text>
</comment>
<dbReference type="OMA" id="NMHKSNA"/>
<accession>A0A1V6XG98</accession>
<dbReference type="Pfam" id="PF13279">
    <property type="entry name" value="4HBT_2"/>
    <property type="match status" value="1"/>
</dbReference>
<reference evidence="3" key="1">
    <citation type="journal article" date="2017" name="Nat. Microbiol.">
        <title>Global analysis of biosynthetic gene clusters reveals vast potential of secondary metabolite production in Penicillium species.</title>
        <authorList>
            <person name="Nielsen J.C."/>
            <person name="Grijseels S."/>
            <person name="Prigent S."/>
            <person name="Ji B."/>
            <person name="Dainat J."/>
            <person name="Nielsen K.F."/>
            <person name="Frisvad J.C."/>
            <person name="Workman M."/>
            <person name="Nielsen J."/>
        </authorList>
    </citation>
    <scope>NUCLEOTIDE SEQUENCE [LARGE SCALE GENOMIC DNA]</scope>
    <source>
        <strain evidence="3">IBT 13039</strain>
    </source>
</reference>